<evidence type="ECO:0000313" key="2">
    <source>
        <dbReference type="Proteomes" id="UP001497535"/>
    </source>
</evidence>
<comment type="caution">
    <text evidence="1">The sequence shown here is derived from an EMBL/GenBank/DDBJ whole genome shotgun (WGS) entry which is preliminary data.</text>
</comment>
<protein>
    <submittedName>
        <fullName evidence="1">Uncharacterized protein</fullName>
    </submittedName>
</protein>
<reference evidence="1" key="1">
    <citation type="submission" date="2023-11" db="EMBL/GenBank/DDBJ databases">
        <authorList>
            <person name="Poullet M."/>
        </authorList>
    </citation>
    <scope>NUCLEOTIDE SEQUENCE</scope>
    <source>
        <strain evidence="1">E1834</strain>
    </source>
</reference>
<keyword evidence="2" id="KW-1185">Reference proteome</keyword>
<proteinExistence type="predicted"/>
<organism evidence="1 2">
    <name type="scientific">Meloidogyne enterolobii</name>
    <name type="common">Root-knot nematode worm</name>
    <name type="synonym">Meloidogyne mayaguensis</name>
    <dbReference type="NCBI Taxonomy" id="390850"/>
    <lineage>
        <taxon>Eukaryota</taxon>
        <taxon>Metazoa</taxon>
        <taxon>Ecdysozoa</taxon>
        <taxon>Nematoda</taxon>
        <taxon>Chromadorea</taxon>
        <taxon>Rhabditida</taxon>
        <taxon>Tylenchina</taxon>
        <taxon>Tylenchomorpha</taxon>
        <taxon>Tylenchoidea</taxon>
        <taxon>Meloidogynidae</taxon>
        <taxon>Meloidogyninae</taxon>
        <taxon>Meloidogyne</taxon>
    </lineage>
</organism>
<dbReference type="Proteomes" id="UP001497535">
    <property type="component" value="Unassembled WGS sequence"/>
</dbReference>
<gene>
    <name evidence="1" type="ORF">MENTE1834_LOCUS45833</name>
</gene>
<evidence type="ECO:0000313" key="1">
    <source>
        <dbReference type="EMBL" id="CAK5116517.1"/>
    </source>
</evidence>
<accession>A0ACB1B4C1</accession>
<sequence>MLYANFSHDDRLCSQAFYSEEFDSNKRISMAGQHTGLEAGQPTRTGQLFGGLVQDIRF</sequence>
<dbReference type="EMBL" id="CAVMJV010000157">
    <property type="protein sequence ID" value="CAK5116517.1"/>
    <property type="molecule type" value="Genomic_DNA"/>
</dbReference>
<name>A0ACB1B4C1_MELEN</name>